<keyword evidence="3" id="KW-1185">Reference proteome</keyword>
<gene>
    <name evidence="2" type="ORF">Q4Q40_06475</name>
</gene>
<proteinExistence type="predicted"/>
<dbReference type="SUPFAM" id="SSF75005">
    <property type="entry name" value="Arabinanase/levansucrase/invertase"/>
    <property type="match status" value="1"/>
</dbReference>
<dbReference type="InterPro" id="IPR023296">
    <property type="entry name" value="Glyco_hydro_beta-prop_sf"/>
</dbReference>
<dbReference type="Proteomes" id="UP001176806">
    <property type="component" value="Unassembled WGS sequence"/>
</dbReference>
<keyword evidence="1" id="KW-0732">Signal</keyword>
<evidence type="ECO:0008006" key="4">
    <source>
        <dbReference type="Google" id="ProtNLM"/>
    </source>
</evidence>
<accession>A0ABT8WL90</accession>
<sequence length="525" mass="59097">MKKLLYILTSMVIGFISSSCASKKQSVAVSSIWVIASQNDWEVNIANQSNINISKGRIVPTSKNATFKSIIKQFPDKRSAKSITFSQSPEWLNWNPVKNIGPSNLGDAPVALQLGDGNYWMFGRYAKSKDKKFRSEDVVLEGFDIPLKTTPFKNQFDAPGGLKPSLRGYHAWQSKDMIHWVHHGPVSEKFSTWVTTAEYVDDKLYLYYDFPNDQDPHLYIDEDLTDGIPGKNMGMVFNDPTHGSDCAVIRDLEGNFHLIVEDWSPIDASTHAWDSPLAVHAVSSHGMGDFKTLAPPVDERTKPTGKFAEYVHPHWYKEAPDRFPGKTAKVDVPQHRVKAGQTRAYGQYEIHEPEQNAYGDWASISVGGQYYLFADFDPIGGHGKKSMSVAWFTSTDINKPFTFCGNIGQGHPDPDIMFAEDQFYLLTQTKFDYISPGPWVETVEVRLGVDTNNDGAINQWSDWQIVKEEYDYIEGFAKQIGKVPAELDLSSLPEGYGFQFEVKIKDTTENESKPILDKVEVTFAN</sequence>
<comment type="caution">
    <text evidence="2">The sequence shown here is derived from an EMBL/GenBank/DDBJ whole genome shotgun (WGS) entry which is preliminary data.</text>
</comment>
<name>A0ABT8WL90_9FLAO</name>
<feature type="signal peptide" evidence="1">
    <location>
        <begin position="1"/>
        <end position="21"/>
    </location>
</feature>
<organism evidence="2 3">
    <name type="scientific">Flavivirga jejuensis</name>
    <dbReference type="NCBI Taxonomy" id="870487"/>
    <lineage>
        <taxon>Bacteria</taxon>
        <taxon>Pseudomonadati</taxon>
        <taxon>Bacteroidota</taxon>
        <taxon>Flavobacteriia</taxon>
        <taxon>Flavobacteriales</taxon>
        <taxon>Flavobacteriaceae</taxon>
        <taxon>Flavivirga</taxon>
    </lineage>
</organism>
<evidence type="ECO:0000313" key="2">
    <source>
        <dbReference type="EMBL" id="MDO5973825.1"/>
    </source>
</evidence>
<protein>
    <recommendedName>
        <fullName evidence="4">Glycosyl hydrolase family 43</fullName>
    </recommendedName>
</protein>
<feature type="chain" id="PRO_5046666155" description="Glycosyl hydrolase family 43" evidence="1">
    <location>
        <begin position="22"/>
        <end position="525"/>
    </location>
</feature>
<dbReference type="EMBL" id="JAUOEL010000002">
    <property type="protein sequence ID" value="MDO5973825.1"/>
    <property type="molecule type" value="Genomic_DNA"/>
</dbReference>
<evidence type="ECO:0000256" key="1">
    <source>
        <dbReference type="SAM" id="SignalP"/>
    </source>
</evidence>
<dbReference type="PROSITE" id="PS51257">
    <property type="entry name" value="PROKAR_LIPOPROTEIN"/>
    <property type="match status" value="1"/>
</dbReference>
<dbReference type="RefSeq" id="WP_303300971.1">
    <property type="nucleotide sequence ID" value="NZ_BAABDA010000051.1"/>
</dbReference>
<dbReference type="Gene3D" id="2.115.10.20">
    <property type="entry name" value="Glycosyl hydrolase domain, family 43"/>
    <property type="match status" value="1"/>
</dbReference>
<reference evidence="2" key="1">
    <citation type="submission" date="2023-07" db="EMBL/GenBank/DDBJ databases">
        <title>Two novel species in the genus Flavivirga.</title>
        <authorList>
            <person name="Kwon K."/>
        </authorList>
    </citation>
    <scope>NUCLEOTIDE SEQUENCE</scope>
    <source>
        <strain evidence="2">KACC 14158</strain>
    </source>
</reference>
<evidence type="ECO:0000313" key="3">
    <source>
        <dbReference type="Proteomes" id="UP001176806"/>
    </source>
</evidence>